<dbReference type="PATRIC" id="fig|1329909.3.peg.167"/>
<feature type="domain" description="Dihydroneopterin aldolase/epimerase" evidence="1">
    <location>
        <begin position="9"/>
        <end position="116"/>
    </location>
</feature>
<dbReference type="AlphaFoldDB" id="T0HEG7"/>
<dbReference type="Pfam" id="PF02152">
    <property type="entry name" value="FolB"/>
    <property type="match status" value="1"/>
</dbReference>
<organism evidence="2 3">
    <name type="scientific">Sphingobium quisquiliarum P25</name>
    <dbReference type="NCBI Taxonomy" id="1329909"/>
    <lineage>
        <taxon>Bacteria</taxon>
        <taxon>Pseudomonadati</taxon>
        <taxon>Pseudomonadota</taxon>
        <taxon>Alphaproteobacteria</taxon>
        <taxon>Sphingomonadales</taxon>
        <taxon>Sphingomonadaceae</taxon>
        <taxon>Sphingobium</taxon>
    </lineage>
</organism>
<proteinExistence type="predicted"/>
<dbReference type="SMART" id="SM00905">
    <property type="entry name" value="FolB"/>
    <property type="match status" value="1"/>
</dbReference>
<dbReference type="Proteomes" id="UP000015525">
    <property type="component" value="Unassembled WGS sequence"/>
</dbReference>
<keyword evidence="3" id="KW-1185">Reference proteome</keyword>
<evidence type="ECO:0000259" key="1">
    <source>
        <dbReference type="SMART" id="SM00905"/>
    </source>
</evidence>
<dbReference type="InterPro" id="IPR006157">
    <property type="entry name" value="FolB_dom"/>
</dbReference>
<reference evidence="2 3" key="1">
    <citation type="journal article" date="2013" name="Genome Announc.">
        <title>Draft Genome Sequence of Sphingobium quisquiliarum Strain P25T, a Novel Hexachlorocyclohexane (HCH)-Degrading Bacterium Isolated from an HCH Dumpsite.</title>
        <authorList>
            <person name="Kumar Singh A."/>
            <person name="Sangwan N."/>
            <person name="Sharma A."/>
            <person name="Gupta V."/>
            <person name="Khurana J.P."/>
            <person name="Lal R."/>
        </authorList>
    </citation>
    <scope>NUCLEOTIDE SEQUENCE [LARGE SCALE GENOMIC DNA]</scope>
    <source>
        <strain evidence="2 3">P25</strain>
    </source>
</reference>
<gene>
    <name evidence="2" type="ORF">L288_00945</name>
</gene>
<evidence type="ECO:0000313" key="2">
    <source>
        <dbReference type="EMBL" id="EQB14751.1"/>
    </source>
</evidence>
<accession>T0HEG7</accession>
<evidence type="ECO:0000313" key="3">
    <source>
        <dbReference type="Proteomes" id="UP000015525"/>
    </source>
</evidence>
<dbReference type="GO" id="GO:0006760">
    <property type="term" value="P:folic acid-containing compound metabolic process"/>
    <property type="evidence" value="ECO:0007669"/>
    <property type="project" value="InterPro"/>
</dbReference>
<dbReference type="InterPro" id="IPR043133">
    <property type="entry name" value="GTP-CH-I_C/QueF"/>
</dbReference>
<dbReference type="GO" id="GO:0004150">
    <property type="term" value="F:dihydroneopterin aldolase activity"/>
    <property type="evidence" value="ECO:0007669"/>
    <property type="project" value="InterPro"/>
</dbReference>
<comment type="caution">
    <text evidence="2">The sequence shown here is derived from an EMBL/GenBank/DDBJ whole genome shotgun (WGS) entry which is preliminary data.</text>
</comment>
<dbReference type="EMBL" id="ATHO01000007">
    <property type="protein sequence ID" value="EQB14751.1"/>
    <property type="molecule type" value="Genomic_DNA"/>
</dbReference>
<dbReference type="RefSeq" id="WP_021236523.1">
    <property type="nucleotide sequence ID" value="NZ_ATHO01000007.1"/>
</dbReference>
<sequence length="127" mass="13958">MMNSVLTKVRVKELPLLADIGINPDEIGRRQPLVITVELLLSTGAVKGIEDTVDYRRIVKAAESLSLVHIPLIETFAYMLAQKCLSWTHVVEADVSIDKPFAITRGMAGVEVSVRRDQQGHAPDLPA</sequence>
<dbReference type="Gene3D" id="3.30.1130.10">
    <property type="match status" value="1"/>
</dbReference>
<name>T0HEG7_9SPHN</name>
<protein>
    <recommendedName>
        <fullName evidence="1">Dihydroneopterin aldolase/epimerase domain-containing protein</fullName>
    </recommendedName>
</protein>
<dbReference type="SUPFAM" id="SSF55620">
    <property type="entry name" value="Tetrahydrobiopterin biosynthesis enzymes-like"/>
    <property type="match status" value="1"/>
</dbReference>